<dbReference type="PANTHER" id="PTHR10335">
    <property type="entry name" value="RRNA 2-O-METHYLTRANSFERASE FIBRILLARIN"/>
    <property type="match status" value="1"/>
</dbReference>
<dbReference type="PANTHER" id="PTHR10335:SF23">
    <property type="entry name" value="OB FOLD-CONTAINING PROTEIN, NUCLEIC ACID BINDING"/>
    <property type="match status" value="1"/>
</dbReference>
<dbReference type="AlphaFoldDB" id="A0A9W8BFE0"/>
<organism evidence="3 4">
    <name type="scientific">Coemansia thaxteri</name>
    <dbReference type="NCBI Taxonomy" id="2663907"/>
    <lineage>
        <taxon>Eukaryota</taxon>
        <taxon>Fungi</taxon>
        <taxon>Fungi incertae sedis</taxon>
        <taxon>Zoopagomycota</taxon>
        <taxon>Kickxellomycotina</taxon>
        <taxon>Kickxellomycetes</taxon>
        <taxon>Kickxellales</taxon>
        <taxon>Kickxellaceae</taxon>
        <taxon>Coemansia</taxon>
    </lineage>
</organism>
<dbReference type="GO" id="GO:0008649">
    <property type="term" value="F:rRNA methyltransferase activity"/>
    <property type="evidence" value="ECO:0007669"/>
    <property type="project" value="TreeGrafter"/>
</dbReference>
<dbReference type="Proteomes" id="UP001150907">
    <property type="component" value="Unassembled WGS sequence"/>
</dbReference>
<dbReference type="GO" id="GO:0003723">
    <property type="term" value="F:RNA binding"/>
    <property type="evidence" value="ECO:0007669"/>
    <property type="project" value="TreeGrafter"/>
</dbReference>
<comment type="caution">
    <text evidence="3">The sequence shown here is derived from an EMBL/GenBank/DDBJ whole genome shotgun (WGS) entry which is preliminary data.</text>
</comment>
<gene>
    <name evidence="3" type="ORF">H4R26_004178</name>
</gene>
<sequence>MPKTPTSGQHLAKALSNSCSDTRTSTPASERSACLLDLASAASCSGDKRSLAEELPVAAGLESEAATPVCATGMTATAVKKWAEGADMLTFESTVNWDAPILEADFLYRQHLSQLRQSKQTKVTRLAIFDFDNTLFKSPLPNRRLWDSSLVGMLQSTDLGWFQDSRTLSAPCLKYTDGHWVGPVEQLIQTESARSDTLVMLLTGRSHRAYRDIVLELVGRRKNLRFDIVVLKETRTRQSPLVSQVGIDKLDKASPKPPLTFDYKMGVVEDAVAAFPEINEIVMWDDRIHHCERMQIYLDALQTRLAERIVKAEVCHVPPQTIYMNEKDERKLVYDMVSDYNGRVRAAADVAAAAGEKVVCGGGKADSGESLPVGSLQLKQYVGHTGVNLNRASTALLQRHVRCPSGWFKAADQMVLALGPADTEELRRMLGAGLGDSVKLVVDSIGTIANAVVAVRVSQIRSKNVVYVPSPKQPALYITVAYNISAGFLQSYAKNVKLWRPLRLGNLVLQGVLGEHMLTTASIVVPEVVVDEVKIGGLVCQQWPELKGRDIGAAVAEARQRMAEQGVENLEANRGAIVDIVRSLF</sequence>
<proteinExistence type="predicted"/>
<reference evidence="3" key="1">
    <citation type="submission" date="2022-07" db="EMBL/GenBank/DDBJ databases">
        <title>Phylogenomic reconstructions and comparative analyses of Kickxellomycotina fungi.</title>
        <authorList>
            <person name="Reynolds N.K."/>
            <person name="Stajich J.E."/>
            <person name="Barry K."/>
            <person name="Grigoriev I.V."/>
            <person name="Crous P."/>
            <person name="Smith M.E."/>
        </authorList>
    </citation>
    <scope>NUCLEOTIDE SEQUENCE</scope>
    <source>
        <strain evidence="3">IMI 214461</strain>
    </source>
</reference>
<evidence type="ECO:0000256" key="1">
    <source>
        <dbReference type="SAM" id="MobiDB-lite"/>
    </source>
</evidence>
<dbReference type="Pfam" id="PF10307">
    <property type="entry name" value="HAD_SAK_1"/>
    <property type="match status" value="1"/>
</dbReference>
<dbReference type="GO" id="GO:1990259">
    <property type="term" value="F:histone H2AQ104 methyltransferase activity"/>
    <property type="evidence" value="ECO:0007669"/>
    <property type="project" value="TreeGrafter"/>
</dbReference>
<feature type="domain" description="Swiss Army Knife RNA repair protein HAD" evidence="2">
    <location>
        <begin position="138"/>
        <end position="341"/>
    </location>
</feature>
<protein>
    <recommendedName>
        <fullName evidence="2">Swiss Army Knife RNA repair protein HAD domain-containing protein</fullName>
    </recommendedName>
</protein>
<keyword evidence="4" id="KW-1185">Reference proteome</keyword>
<dbReference type="EMBL" id="JANBQF010000419">
    <property type="protein sequence ID" value="KAJ2001339.1"/>
    <property type="molecule type" value="Genomic_DNA"/>
</dbReference>
<accession>A0A9W8BFE0</accession>
<dbReference type="GO" id="GO:0032040">
    <property type="term" value="C:small-subunit processome"/>
    <property type="evidence" value="ECO:0007669"/>
    <property type="project" value="TreeGrafter"/>
</dbReference>
<evidence type="ECO:0000259" key="2">
    <source>
        <dbReference type="Pfam" id="PF10307"/>
    </source>
</evidence>
<dbReference type="GO" id="GO:0031428">
    <property type="term" value="C:box C/D methylation guide snoRNP complex"/>
    <property type="evidence" value="ECO:0007669"/>
    <property type="project" value="TreeGrafter"/>
</dbReference>
<feature type="region of interest" description="Disordered" evidence="1">
    <location>
        <begin position="1"/>
        <end position="24"/>
    </location>
</feature>
<dbReference type="InterPro" id="IPR018812">
    <property type="entry name" value="SAK_HAD"/>
</dbReference>
<evidence type="ECO:0000313" key="3">
    <source>
        <dbReference type="EMBL" id="KAJ2001339.1"/>
    </source>
</evidence>
<evidence type="ECO:0000313" key="4">
    <source>
        <dbReference type="Proteomes" id="UP001150907"/>
    </source>
</evidence>
<dbReference type="GO" id="GO:0000494">
    <property type="term" value="P:box C/D sno(s)RNA 3'-end processing"/>
    <property type="evidence" value="ECO:0007669"/>
    <property type="project" value="TreeGrafter"/>
</dbReference>
<dbReference type="OrthoDB" id="5596992at2759"/>
<name>A0A9W8BFE0_9FUNG</name>